<evidence type="ECO:0000313" key="1">
    <source>
        <dbReference type="EMBL" id="CUF78568.1"/>
    </source>
</evidence>
<dbReference type="AlphaFoldDB" id="A0A0S4ITI8"/>
<name>A0A0S4ITI8_BODSA</name>
<dbReference type="VEuPathDB" id="TriTrypDB:BSAL_65705"/>
<sequence>MFQVMYSHRFATFTALVEAFFIRFAVFCVELIRALFFSPPLEKEASGAVTRHKEEDQMTPPPMLTVGSSPYYAIELLRSRHSKCLAFFWFVLLFAAAGADCSRSPGDSERI</sequence>
<protein>
    <submittedName>
        <fullName evidence="1">Uncharacterized protein</fullName>
    </submittedName>
</protein>
<evidence type="ECO:0000313" key="2">
    <source>
        <dbReference type="Proteomes" id="UP000051952"/>
    </source>
</evidence>
<proteinExistence type="predicted"/>
<dbReference type="Proteomes" id="UP000051952">
    <property type="component" value="Unassembled WGS sequence"/>
</dbReference>
<keyword evidence="2" id="KW-1185">Reference proteome</keyword>
<reference evidence="2" key="1">
    <citation type="submission" date="2015-09" db="EMBL/GenBank/DDBJ databases">
        <authorList>
            <consortium name="Pathogen Informatics"/>
        </authorList>
    </citation>
    <scope>NUCLEOTIDE SEQUENCE [LARGE SCALE GENOMIC DNA]</scope>
    <source>
        <strain evidence="2">Lake Konstanz</strain>
    </source>
</reference>
<organism evidence="1 2">
    <name type="scientific">Bodo saltans</name>
    <name type="common">Flagellated protozoan</name>
    <dbReference type="NCBI Taxonomy" id="75058"/>
    <lineage>
        <taxon>Eukaryota</taxon>
        <taxon>Discoba</taxon>
        <taxon>Euglenozoa</taxon>
        <taxon>Kinetoplastea</taxon>
        <taxon>Metakinetoplastina</taxon>
        <taxon>Eubodonida</taxon>
        <taxon>Bodonidae</taxon>
        <taxon>Bodo</taxon>
    </lineage>
</organism>
<accession>A0A0S4ITI8</accession>
<dbReference type="EMBL" id="CYKH01000405">
    <property type="protein sequence ID" value="CUF78568.1"/>
    <property type="molecule type" value="Genomic_DNA"/>
</dbReference>
<gene>
    <name evidence="1" type="ORF">BSAL_65705</name>
</gene>